<comment type="caution">
    <text evidence="2">The sequence shown here is derived from an EMBL/GenBank/DDBJ whole genome shotgun (WGS) entry which is preliminary data.</text>
</comment>
<feature type="transmembrane region" description="Helical" evidence="1">
    <location>
        <begin position="21"/>
        <end position="43"/>
    </location>
</feature>
<organism evidence="2 3">
    <name type="scientific">Candidatus Fischerbacteria bacterium RBG_13_37_8</name>
    <dbReference type="NCBI Taxonomy" id="1817863"/>
    <lineage>
        <taxon>Bacteria</taxon>
        <taxon>Candidatus Fischeribacteriota</taxon>
    </lineage>
</organism>
<reference evidence="2 3" key="1">
    <citation type="journal article" date="2016" name="Nat. Commun.">
        <title>Thousands of microbial genomes shed light on interconnected biogeochemical processes in an aquifer system.</title>
        <authorList>
            <person name="Anantharaman K."/>
            <person name="Brown C.T."/>
            <person name="Hug L.A."/>
            <person name="Sharon I."/>
            <person name="Castelle C.J."/>
            <person name="Probst A.J."/>
            <person name="Thomas B.C."/>
            <person name="Singh A."/>
            <person name="Wilkins M.J."/>
            <person name="Karaoz U."/>
            <person name="Brodie E.L."/>
            <person name="Williams K.H."/>
            <person name="Hubbard S.S."/>
            <person name="Banfield J.F."/>
        </authorList>
    </citation>
    <scope>NUCLEOTIDE SEQUENCE [LARGE SCALE GENOMIC DNA]</scope>
</reference>
<dbReference type="Proteomes" id="UP000178943">
    <property type="component" value="Unassembled WGS sequence"/>
</dbReference>
<feature type="transmembrane region" description="Helical" evidence="1">
    <location>
        <begin position="88"/>
        <end position="113"/>
    </location>
</feature>
<dbReference type="PANTHER" id="PTHR35531:SF1">
    <property type="entry name" value="INNER MEMBRANE PROTEIN YBCI-RELATED"/>
    <property type="match status" value="1"/>
</dbReference>
<feature type="transmembrane region" description="Helical" evidence="1">
    <location>
        <begin position="55"/>
        <end position="76"/>
    </location>
</feature>
<dbReference type="AlphaFoldDB" id="A0A1F5VMU5"/>
<proteinExistence type="predicted"/>
<evidence type="ECO:0000313" key="3">
    <source>
        <dbReference type="Proteomes" id="UP000178943"/>
    </source>
</evidence>
<dbReference type="EMBL" id="MFGW01000138">
    <property type="protein sequence ID" value="OGF64381.1"/>
    <property type="molecule type" value="Genomic_DNA"/>
</dbReference>
<keyword evidence="1" id="KW-0472">Membrane</keyword>
<feature type="transmembrane region" description="Helical" evidence="1">
    <location>
        <begin position="146"/>
        <end position="166"/>
    </location>
</feature>
<dbReference type="PANTHER" id="PTHR35531">
    <property type="entry name" value="INNER MEMBRANE PROTEIN YBCI-RELATED"/>
    <property type="match status" value="1"/>
</dbReference>
<dbReference type="InterPro" id="IPR007404">
    <property type="entry name" value="YdjM-like"/>
</dbReference>
<gene>
    <name evidence="2" type="ORF">A2Y62_00790</name>
</gene>
<evidence type="ECO:0000256" key="1">
    <source>
        <dbReference type="SAM" id="Phobius"/>
    </source>
</evidence>
<name>A0A1F5VMU5_9BACT</name>
<evidence type="ECO:0008006" key="4">
    <source>
        <dbReference type="Google" id="ProtNLM"/>
    </source>
</evidence>
<keyword evidence="1" id="KW-0812">Transmembrane</keyword>
<sequence>MTHTIIAGSGGLLFQKKREPVKFWIITVLCSVIADADVVGFRLGIEYNSFWGHRGFFHSLFFALLFAFICALLFFREHVLFSRKWWRYMLFFSILGASHSITDAFTSGGYGIALLSPFDTTRYFFPFTPIEVAPISIRKFLSCQGIRVMASEIICIWLPIFIFGFWPRIAKKARIA</sequence>
<keyword evidence="1" id="KW-1133">Transmembrane helix</keyword>
<protein>
    <recommendedName>
        <fullName evidence="4">Metal-dependent hydrolase</fullName>
    </recommendedName>
</protein>
<accession>A0A1F5VMU5</accession>
<evidence type="ECO:0000313" key="2">
    <source>
        <dbReference type="EMBL" id="OGF64381.1"/>
    </source>
</evidence>
<dbReference type="Pfam" id="PF04307">
    <property type="entry name" value="YdjM"/>
    <property type="match status" value="1"/>
</dbReference>